<feature type="region of interest" description="Disordered" evidence="2">
    <location>
        <begin position="366"/>
        <end position="399"/>
    </location>
</feature>
<dbReference type="InterPro" id="IPR019337">
    <property type="entry name" value="Telomere_length_regulation_dom"/>
</dbReference>
<gene>
    <name evidence="4" type="ORF">T551_02858</name>
</gene>
<dbReference type="STRING" id="1408657.A0A0W4ZHP8"/>
<proteinExistence type="inferred from homology"/>
<comment type="caution">
    <text evidence="4">The sequence shown here is derived from an EMBL/GenBank/DDBJ whole genome shotgun (WGS) entry which is preliminary data.</text>
</comment>
<dbReference type="OrthoDB" id="10258062at2759"/>
<evidence type="ECO:0000256" key="1">
    <source>
        <dbReference type="ARBA" id="ARBA00006133"/>
    </source>
</evidence>
<dbReference type="GO" id="GO:0051083">
    <property type="term" value="P:'de novo' cotranslational protein folding"/>
    <property type="evidence" value="ECO:0007669"/>
    <property type="project" value="TreeGrafter"/>
</dbReference>
<dbReference type="VEuPathDB" id="FungiDB:T551_02858"/>
<dbReference type="RefSeq" id="XP_018228662.1">
    <property type="nucleotide sequence ID" value="XM_018375121.1"/>
</dbReference>
<dbReference type="PANTHER" id="PTHR15830">
    <property type="entry name" value="TELOMERE LENGTH REGULATION PROTEIN TEL2 FAMILY MEMBER"/>
    <property type="match status" value="1"/>
</dbReference>
<dbReference type="EMBL" id="LFWA01000013">
    <property type="protein sequence ID" value="KTW27891.1"/>
    <property type="molecule type" value="Genomic_DNA"/>
</dbReference>
<dbReference type="PANTHER" id="PTHR15830:SF10">
    <property type="entry name" value="TELOMERE LENGTH REGULATION PROTEIN TEL2 HOMOLOG"/>
    <property type="match status" value="1"/>
</dbReference>
<dbReference type="InterPro" id="IPR038528">
    <property type="entry name" value="TEL2_C_sf"/>
</dbReference>
<dbReference type="GO" id="GO:0005829">
    <property type="term" value="C:cytosol"/>
    <property type="evidence" value="ECO:0007669"/>
    <property type="project" value="TreeGrafter"/>
</dbReference>
<reference evidence="5" key="1">
    <citation type="journal article" date="2016" name="Nat. Commun.">
        <title>Genome analysis of three Pneumocystis species reveals adaptation mechanisms to life exclusively in mammalian hosts.</title>
        <authorList>
            <person name="Ma L."/>
            <person name="Chen Z."/>
            <person name="Huang D.W."/>
            <person name="Kutty G."/>
            <person name="Ishihara M."/>
            <person name="Wang H."/>
            <person name="Abouelleil A."/>
            <person name="Bishop L."/>
            <person name="Davey E."/>
            <person name="Deng R."/>
            <person name="Deng X."/>
            <person name="Fan L."/>
            <person name="Fantoni G."/>
            <person name="Fitzgerald M."/>
            <person name="Gogineni E."/>
            <person name="Goldberg J.M."/>
            <person name="Handley G."/>
            <person name="Hu X."/>
            <person name="Huber C."/>
            <person name="Jiao X."/>
            <person name="Jones K."/>
            <person name="Levin J.Z."/>
            <person name="Liu Y."/>
            <person name="Macdonald P."/>
            <person name="Melnikov A."/>
            <person name="Raley C."/>
            <person name="Sassi M."/>
            <person name="Sherman B.T."/>
            <person name="Song X."/>
            <person name="Sykes S."/>
            <person name="Tran B."/>
            <person name="Walsh L."/>
            <person name="Xia Y."/>
            <person name="Yang J."/>
            <person name="Young S."/>
            <person name="Zeng Q."/>
            <person name="Zheng X."/>
            <person name="Stephens R."/>
            <person name="Nusbaum C."/>
            <person name="Birren B.W."/>
            <person name="Azadi P."/>
            <person name="Lempicki R.A."/>
            <person name="Cuomo C.A."/>
            <person name="Kovacs J.A."/>
        </authorList>
    </citation>
    <scope>NUCLEOTIDE SEQUENCE [LARGE SCALE GENOMIC DNA]</scope>
    <source>
        <strain evidence="5">RU7</strain>
    </source>
</reference>
<dbReference type="Proteomes" id="UP000053447">
    <property type="component" value="Unassembled WGS sequence"/>
</dbReference>
<evidence type="ECO:0000256" key="2">
    <source>
        <dbReference type="SAM" id="MobiDB-lite"/>
    </source>
</evidence>
<dbReference type="Gene3D" id="1.25.40.720">
    <property type="entry name" value="Telomere length regulation protein 2, C-terminal domain"/>
    <property type="match status" value="1"/>
</dbReference>
<dbReference type="GO" id="GO:0042162">
    <property type="term" value="F:telomeric DNA binding"/>
    <property type="evidence" value="ECO:0007669"/>
    <property type="project" value="TreeGrafter"/>
</dbReference>
<dbReference type="GO" id="GO:0051879">
    <property type="term" value="F:Hsp90 protein binding"/>
    <property type="evidence" value="ECO:0007669"/>
    <property type="project" value="TreeGrafter"/>
</dbReference>
<name>A0A0W4ZHP8_PNEJ7</name>
<dbReference type="AlphaFoldDB" id="A0A0W4ZHP8"/>
<organism evidence="4 5">
    <name type="scientific">Pneumocystis jirovecii (strain RU7)</name>
    <name type="common">Human pneumocystis pneumonia agent</name>
    <dbReference type="NCBI Taxonomy" id="1408657"/>
    <lineage>
        <taxon>Eukaryota</taxon>
        <taxon>Fungi</taxon>
        <taxon>Dikarya</taxon>
        <taxon>Ascomycota</taxon>
        <taxon>Taphrinomycotina</taxon>
        <taxon>Pneumocystomycetes</taxon>
        <taxon>Pneumocystaceae</taxon>
        <taxon>Pneumocystis</taxon>
    </lineage>
</organism>
<dbReference type="InterPro" id="IPR051970">
    <property type="entry name" value="TEL2_Regulation"/>
</dbReference>
<feature type="domain" description="Telomere length regulation protein conserved" evidence="3">
    <location>
        <begin position="422"/>
        <end position="532"/>
    </location>
</feature>
<protein>
    <recommendedName>
        <fullName evidence="3">Telomere length regulation protein conserved domain-containing protein</fullName>
    </recommendedName>
</protein>
<sequence length="665" mass="71843">MGEKALKDDLKEHSEADTVLDVLNGQPSLDELLRALETVAHMLDRGDTKAHQSARITGILVDCILPAYLPLVFSKEASPVTEKLKRSLCTCLGGIAGIKAVLMRIKSLSEAQGTALCTAMRSPAFFCHIGELLAILEEILCSDGNLIPTWLRCHPTVPAPAAAALDTPVAPSAPVADAPESPEPLPEPLAVASPPSLAWNEYVSLVAGGRLLGIASQGLHTLCRHTDPAARPVFWVADGSAYARHFGREMLASLSHPSFRSDMLHAFSSLLSRFFSLGYTALTQTLLLLAARLPPGLLHAFTHSAPYLDGLTNRLGASSERARFLGMVVGEALTRRLFPCSPQQWLTFDIRAPEADWWRSIALSTPAEAPQPPDASACPQPASTSVSTDSESADSDDDPALVSEKVAAPVYVPPRAGRCSLPRYVRDLVAMLRDASYPRLRAALHAAPALIRRKAAFGTELTHHALALARLLAALNDEFGLRGFVEHKLAALTALVAACPDPVAPYLVDEYFTGDISVQQRSMILSALAMGAHEIAAGDAQAPFPSRSLPPTLHAHYLALDAPRTPRIHGMSRTHSARTVHTAGHMPCMHVLSALYAHYMRHVCVMYASYMRCICAVYAVCCMRCVLYTRYMLCAHCMLHALYVRAMYTAYSVCIAYSACNACNT</sequence>
<keyword evidence="5" id="KW-1185">Reference proteome</keyword>
<evidence type="ECO:0000313" key="4">
    <source>
        <dbReference type="EMBL" id="KTW27891.1"/>
    </source>
</evidence>
<comment type="similarity">
    <text evidence="1">Belongs to the TEL2 family.</text>
</comment>
<dbReference type="GeneID" id="28941376"/>
<evidence type="ECO:0000313" key="5">
    <source>
        <dbReference type="Proteomes" id="UP000053447"/>
    </source>
</evidence>
<evidence type="ECO:0000259" key="3">
    <source>
        <dbReference type="Pfam" id="PF10193"/>
    </source>
</evidence>
<accession>A0A0W4ZHP8</accession>
<dbReference type="Pfam" id="PF10193">
    <property type="entry name" value="Telomere_reg-2"/>
    <property type="match status" value="1"/>
</dbReference>